<comment type="caution">
    <text evidence="2">The sequence shown here is derived from an EMBL/GenBank/DDBJ whole genome shotgun (WGS) entry which is preliminary data.</text>
</comment>
<name>A0A815NXI3_ADIRI</name>
<sequence>MDTNKSNEVCSSPNKKRTAQHPTECDLLGHTPKKNRVDPEEIDTDINQTVVKQVDKHTTAPPSSNRKFSTAYFNKAPVAVSRVHDSPSSSNRKSRDSTERKFPPFRLQLDCSKDQSVSELQIIKAINKSTKLKCTYGRFTKSKEGQNTFLLYANTNSQYEVLLNKENWPKSINNLSYVLELPNKTPASFSLVVSNVPPQWDALSFGEDLKCQYSSIIRTVRMYRNGGYPLQKVRIDFASFKEVSDLLKAKRLLVEDSNISFPVEPYIQPTRVLRCYVCQAYDDHISAHCPNRNDPICFRCAQHHPHNPKCDNPIKCPHCNGDHMAGNPNCPAKLAKRKEINALRKINNESNAASATSSANPRSSTTKSSTTAWQTTPSSNPVLSESPMNNSNVGGRNYSAEADSSTQNIMSLLDKINTSVMEVNQQQQHLSNKFESWDELLNLNQKKTQLIQHCMNDMIIPLMCEMVNLLYSKGNGSNCKKLRTHMDKLTEFAVKHLCPTVTGDYSSSQIDPQFTELSTTKSAAFNNHES</sequence>
<evidence type="ECO:0000313" key="2">
    <source>
        <dbReference type="EMBL" id="CAF1436364.1"/>
    </source>
</evidence>
<evidence type="ECO:0008006" key="5">
    <source>
        <dbReference type="Google" id="ProtNLM"/>
    </source>
</evidence>
<reference evidence="2" key="1">
    <citation type="submission" date="2021-02" db="EMBL/GenBank/DDBJ databases">
        <authorList>
            <person name="Nowell W R."/>
        </authorList>
    </citation>
    <scope>NUCLEOTIDE SEQUENCE</scope>
</reference>
<evidence type="ECO:0000313" key="3">
    <source>
        <dbReference type="EMBL" id="CAF1469129.1"/>
    </source>
</evidence>
<organism evidence="2 4">
    <name type="scientific">Adineta ricciae</name>
    <name type="common">Rotifer</name>
    <dbReference type="NCBI Taxonomy" id="249248"/>
    <lineage>
        <taxon>Eukaryota</taxon>
        <taxon>Metazoa</taxon>
        <taxon>Spiralia</taxon>
        <taxon>Gnathifera</taxon>
        <taxon>Rotifera</taxon>
        <taxon>Eurotatoria</taxon>
        <taxon>Bdelloidea</taxon>
        <taxon>Adinetida</taxon>
        <taxon>Adinetidae</taxon>
        <taxon>Adineta</taxon>
    </lineage>
</organism>
<dbReference type="EMBL" id="CAJNOJ010000499">
    <property type="protein sequence ID" value="CAF1469129.1"/>
    <property type="molecule type" value="Genomic_DNA"/>
</dbReference>
<dbReference type="AlphaFoldDB" id="A0A815NXI3"/>
<feature type="region of interest" description="Disordered" evidence="1">
    <location>
        <begin position="79"/>
        <end position="101"/>
    </location>
</feature>
<feature type="compositionally biased region" description="Low complexity" evidence="1">
    <location>
        <begin position="348"/>
        <end position="376"/>
    </location>
</feature>
<proteinExistence type="predicted"/>
<gene>
    <name evidence="3" type="ORF">EDS130_LOCUS40672</name>
    <name evidence="2" type="ORF">XAT740_LOCUS36065</name>
</gene>
<feature type="compositionally biased region" description="Polar residues" evidence="1">
    <location>
        <begin position="1"/>
        <end position="13"/>
    </location>
</feature>
<feature type="region of interest" description="Disordered" evidence="1">
    <location>
        <begin position="347"/>
        <end position="401"/>
    </location>
</feature>
<protein>
    <recommendedName>
        <fullName evidence="5">Gag-like protein</fullName>
    </recommendedName>
</protein>
<evidence type="ECO:0000313" key="4">
    <source>
        <dbReference type="Proteomes" id="UP000663828"/>
    </source>
</evidence>
<feature type="region of interest" description="Disordered" evidence="1">
    <location>
        <begin position="1"/>
        <end position="46"/>
    </location>
</feature>
<keyword evidence="4" id="KW-1185">Reference proteome</keyword>
<dbReference type="Proteomes" id="UP000663852">
    <property type="component" value="Unassembled WGS sequence"/>
</dbReference>
<evidence type="ECO:0000256" key="1">
    <source>
        <dbReference type="SAM" id="MobiDB-lite"/>
    </source>
</evidence>
<dbReference type="Proteomes" id="UP000663828">
    <property type="component" value="Unassembled WGS sequence"/>
</dbReference>
<accession>A0A815NXI3</accession>
<feature type="compositionally biased region" description="Polar residues" evidence="1">
    <location>
        <begin position="377"/>
        <end position="394"/>
    </location>
</feature>
<dbReference type="EMBL" id="CAJNOR010003667">
    <property type="protein sequence ID" value="CAF1436364.1"/>
    <property type="molecule type" value="Genomic_DNA"/>
</dbReference>